<dbReference type="InterPro" id="IPR000014">
    <property type="entry name" value="PAS"/>
</dbReference>
<evidence type="ECO:0000259" key="20">
    <source>
        <dbReference type="PROSITE" id="PS50894"/>
    </source>
</evidence>
<keyword evidence="12" id="KW-0807">Transducer</keyword>
<dbReference type="PANTHER" id="PTHR45339:SF1">
    <property type="entry name" value="HYBRID SIGNAL TRANSDUCTION HISTIDINE KINASE J"/>
    <property type="match status" value="1"/>
</dbReference>
<dbReference type="SMART" id="SM00387">
    <property type="entry name" value="HATPase_c"/>
    <property type="match status" value="1"/>
</dbReference>
<feature type="domain" description="PAC" evidence="19">
    <location>
        <begin position="373"/>
        <end position="425"/>
    </location>
</feature>
<evidence type="ECO:0000256" key="7">
    <source>
        <dbReference type="ARBA" id="ARBA00022741"/>
    </source>
</evidence>
<dbReference type="PROSITE" id="PS50112">
    <property type="entry name" value="PAS"/>
    <property type="match status" value="1"/>
</dbReference>
<dbReference type="EMBL" id="AVCH01000009">
    <property type="protein sequence ID" value="KFN52070.1"/>
    <property type="molecule type" value="Genomic_DNA"/>
</dbReference>
<dbReference type="Pfam" id="PF02203">
    <property type="entry name" value="TarH"/>
    <property type="match status" value="1"/>
</dbReference>
<evidence type="ECO:0000256" key="4">
    <source>
        <dbReference type="ARBA" id="ARBA00022475"/>
    </source>
</evidence>
<feature type="domain" description="Response regulatory" evidence="17">
    <location>
        <begin position="699"/>
        <end position="818"/>
    </location>
</feature>
<keyword evidence="8" id="KW-0067">ATP-binding</keyword>
<dbReference type="InterPro" id="IPR036097">
    <property type="entry name" value="HisK_dim/P_sf"/>
</dbReference>
<dbReference type="SUPFAM" id="SSF47226">
    <property type="entry name" value="Histidine-containing phosphotransfer domain, HPT domain"/>
    <property type="match status" value="1"/>
</dbReference>
<evidence type="ECO:0000256" key="15">
    <source>
        <dbReference type="SAM" id="Phobius"/>
    </source>
</evidence>
<dbReference type="InterPro" id="IPR036641">
    <property type="entry name" value="HPT_dom_sf"/>
</dbReference>
<dbReference type="GO" id="GO:0005524">
    <property type="term" value="F:ATP binding"/>
    <property type="evidence" value="ECO:0007669"/>
    <property type="project" value="UniProtKB-KW"/>
</dbReference>
<evidence type="ECO:0000259" key="18">
    <source>
        <dbReference type="PROSITE" id="PS50112"/>
    </source>
</evidence>
<gene>
    <name evidence="21" type="ORF">N790_12960</name>
</gene>
<dbReference type="PROSITE" id="PS50109">
    <property type="entry name" value="HIS_KIN"/>
    <property type="match status" value="1"/>
</dbReference>
<evidence type="ECO:0000256" key="1">
    <source>
        <dbReference type="ARBA" id="ARBA00000085"/>
    </source>
</evidence>
<dbReference type="PROSITE" id="PS50113">
    <property type="entry name" value="PAC"/>
    <property type="match status" value="1"/>
</dbReference>
<feature type="transmembrane region" description="Helical" evidence="15">
    <location>
        <begin position="191"/>
        <end position="209"/>
    </location>
</feature>
<dbReference type="InterPro" id="IPR005467">
    <property type="entry name" value="His_kinase_dom"/>
</dbReference>
<dbReference type="NCBIfam" id="TIGR00229">
    <property type="entry name" value="sensory_box"/>
    <property type="match status" value="1"/>
</dbReference>
<dbReference type="Gene3D" id="3.30.450.20">
    <property type="entry name" value="PAS domain"/>
    <property type="match status" value="1"/>
</dbReference>
<dbReference type="GO" id="GO:0000155">
    <property type="term" value="F:phosphorelay sensor kinase activity"/>
    <property type="evidence" value="ECO:0007669"/>
    <property type="project" value="InterPro"/>
</dbReference>
<dbReference type="eggNOG" id="COG5002">
    <property type="taxonomic scope" value="Bacteria"/>
</dbReference>
<dbReference type="Proteomes" id="UP000029392">
    <property type="component" value="Unassembled WGS sequence"/>
</dbReference>
<dbReference type="SUPFAM" id="SSF55785">
    <property type="entry name" value="PYP-like sensor domain (PAS domain)"/>
    <property type="match status" value="1"/>
</dbReference>
<evidence type="ECO:0000256" key="3">
    <source>
        <dbReference type="ARBA" id="ARBA00012438"/>
    </source>
</evidence>
<dbReference type="EC" id="2.7.13.3" evidence="3"/>
<dbReference type="GO" id="GO:0005886">
    <property type="term" value="C:plasma membrane"/>
    <property type="evidence" value="ECO:0007669"/>
    <property type="project" value="UniProtKB-SubCell"/>
</dbReference>
<reference evidence="21 22" key="1">
    <citation type="submission" date="2013-09" db="EMBL/GenBank/DDBJ databases">
        <title>Genome sequencing of Arenimonas malthae.</title>
        <authorList>
            <person name="Chen F."/>
            <person name="Wang G."/>
        </authorList>
    </citation>
    <scope>NUCLEOTIDE SEQUENCE [LARGE SCALE GENOMIC DNA]</scope>
    <source>
        <strain evidence="21 22">CC-JY-1</strain>
    </source>
</reference>
<organism evidence="21 22">
    <name type="scientific">Arenimonas malthae CC-JY-1</name>
    <dbReference type="NCBI Taxonomy" id="1384054"/>
    <lineage>
        <taxon>Bacteria</taxon>
        <taxon>Pseudomonadati</taxon>
        <taxon>Pseudomonadota</taxon>
        <taxon>Gammaproteobacteria</taxon>
        <taxon>Lysobacterales</taxon>
        <taxon>Lysobacteraceae</taxon>
        <taxon>Arenimonas</taxon>
    </lineage>
</organism>
<feature type="modified residue" description="Phosphohistidine" evidence="13">
    <location>
        <position position="895"/>
    </location>
</feature>
<dbReference type="PROSITE" id="PS50894">
    <property type="entry name" value="HPT"/>
    <property type="match status" value="1"/>
</dbReference>
<dbReference type="CDD" id="cd00082">
    <property type="entry name" value="HisKA"/>
    <property type="match status" value="1"/>
</dbReference>
<feature type="domain" description="PAS" evidence="18">
    <location>
        <begin position="285"/>
        <end position="356"/>
    </location>
</feature>
<dbReference type="InterPro" id="IPR001610">
    <property type="entry name" value="PAC"/>
</dbReference>
<dbReference type="SUPFAM" id="SSF47384">
    <property type="entry name" value="Homodimeric domain of signal transducing histidine kinase"/>
    <property type="match status" value="1"/>
</dbReference>
<protein>
    <recommendedName>
        <fullName evidence="3">histidine kinase</fullName>
        <ecNumber evidence="3">2.7.13.3</ecNumber>
    </recommendedName>
</protein>
<dbReference type="Gene3D" id="6.10.340.10">
    <property type="match status" value="1"/>
</dbReference>
<evidence type="ECO:0000256" key="14">
    <source>
        <dbReference type="PROSITE-ProRule" id="PRU00169"/>
    </source>
</evidence>
<evidence type="ECO:0000256" key="6">
    <source>
        <dbReference type="ARBA" id="ARBA00022692"/>
    </source>
</evidence>
<dbReference type="CDD" id="cd17546">
    <property type="entry name" value="REC_hyHK_CKI1_RcsC-like"/>
    <property type="match status" value="1"/>
</dbReference>
<keyword evidence="11 15" id="KW-0472">Membrane</keyword>
<dbReference type="InterPro" id="IPR036890">
    <property type="entry name" value="HATPase_C_sf"/>
</dbReference>
<dbReference type="InterPro" id="IPR003122">
    <property type="entry name" value="Tar_rcpt_lig-bd"/>
</dbReference>
<dbReference type="CDD" id="cd00130">
    <property type="entry name" value="PAS"/>
    <property type="match status" value="1"/>
</dbReference>
<dbReference type="SMART" id="SM00388">
    <property type="entry name" value="HisKA"/>
    <property type="match status" value="1"/>
</dbReference>
<feature type="domain" description="Histidine kinase" evidence="16">
    <location>
        <begin position="443"/>
        <end position="664"/>
    </location>
</feature>
<dbReference type="Gene3D" id="1.10.287.130">
    <property type="match status" value="1"/>
</dbReference>
<dbReference type="SMART" id="SM00086">
    <property type="entry name" value="PAC"/>
    <property type="match status" value="1"/>
</dbReference>
<dbReference type="GO" id="GO:0006935">
    <property type="term" value="P:chemotaxis"/>
    <property type="evidence" value="ECO:0007669"/>
    <property type="project" value="InterPro"/>
</dbReference>
<evidence type="ECO:0000256" key="12">
    <source>
        <dbReference type="ARBA" id="ARBA00023224"/>
    </source>
</evidence>
<evidence type="ECO:0000256" key="8">
    <source>
        <dbReference type="ARBA" id="ARBA00022840"/>
    </source>
</evidence>
<dbReference type="InterPro" id="IPR011006">
    <property type="entry name" value="CheY-like_superfamily"/>
</dbReference>
<dbReference type="InterPro" id="IPR035965">
    <property type="entry name" value="PAS-like_dom_sf"/>
</dbReference>
<dbReference type="InterPro" id="IPR003661">
    <property type="entry name" value="HisK_dim/P_dom"/>
</dbReference>
<evidence type="ECO:0000256" key="11">
    <source>
        <dbReference type="ARBA" id="ARBA00023136"/>
    </source>
</evidence>
<dbReference type="Gene3D" id="1.20.120.160">
    <property type="entry name" value="HPT domain"/>
    <property type="match status" value="1"/>
</dbReference>
<dbReference type="Pfam" id="PF02518">
    <property type="entry name" value="HATPase_c"/>
    <property type="match status" value="1"/>
</dbReference>
<dbReference type="Gene3D" id="3.30.565.10">
    <property type="entry name" value="Histidine kinase-like ATPase, C-terminal domain"/>
    <property type="match status" value="1"/>
</dbReference>
<keyword evidence="22" id="KW-1185">Reference proteome</keyword>
<evidence type="ECO:0000259" key="17">
    <source>
        <dbReference type="PROSITE" id="PS50110"/>
    </source>
</evidence>
<comment type="subcellular location">
    <subcellularLocation>
        <location evidence="2">Cell membrane</location>
        <topology evidence="2">Multi-pass membrane protein</topology>
    </subcellularLocation>
</comment>
<keyword evidence="5 14" id="KW-0597">Phosphoprotein</keyword>
<evidence type="ECO:0000259" key="16">
    <source>
        <dbReference type="PROSITE" id="PS50109"/>
    </source>
</evidence>
<dbReference type="InterPro" id="IPR000700">
    <property type="entry name" value="PAS-assoc_C"/>
</dbReference>
<dbReference type="OrthoDB" id="9797243at2"/>
<dbReference type="Pfam" id="PF01627">
    <property type="entry name" value="Hpt"/>
    <property type="match status" value="1"/>
</dbReference>
<keyword evidence="6 15" id="KW-0812">Transmembrane</keyword>
<dbReference type="FunFam" id="3.30.565.10:FF:000010">
    <property type="entry name" value="Sensor histidine kinase RcsC"/>
    <property type="match status" value="1"/>
</dbReference>
<dbReference type="PATRIC" id="fig|1384054.3.peg.268"/>
<dbReference type="Pfam" id="PF00512">
    <property type="entry name" value="HisKA"/>
    <property type="match status" value="1"/>
</dbReference>
<dbReference type="SMART" id="SM00448">
    <property type="entry name" value="REC"/>
    <property type="match status" value="1"/>
</dbReference>
<evidence type="ECO:0000256" key="5">
    <source>
        <dbReference type="ARBA" id="ARBA00022553"/>
    </source>
</evidence>
<dbReference type="SUPFAM" id="SSF52172">
    <property type="entry name" value="CheY-like"/>
    <property type="match status" value="1"/>
</dbReference>
<dbReference type="STRING" id="1384054.N790_12960"/>
<keyword evidence="7" id="KW-0547">Nucleotide-binding</keyword>
<evidence type="ECO:0000256" key="13">
    <source>
        <dbReference type="PROSITE-ProRule" id="PRU00110"/>
    </source>
</evidence>
<feature type="modified residue" description="4-aspartylphosphate" evidence="14">
    <location>
        <position position="748"/>
    </location>
</feature>
<name>A0A091C601_9GAMM</name>
<evidence type="ECO:0000256" key="9">
    <source>
        <dbReference type="ARBA" id="ARBA00022989"/>
    </source>
</evidence>
<feature type="domain" description="HPt" evidence="20">
    <location>
        <begin position="856"/>
        <end position="952"/>
    </location>
</feature>
<proteinExistence type="predicted"/>
<dbReference type="Pfam" id="PF00072">
    <property type="entry name" value="Response_reg"/>
    <property type="match status" value="1"/>
</dbReference>
<dbReference type="AlphaFoldDB" id="A0A091C601"/>
<dbReference type="SUPFAM" id="SSF55874">
    <property type="entry name" value="ATPase domain of HSP90 chaperone/DNA topoisomerase II/histidine kinase"/>
    <property type="match status" value="1"/>
</dbReference>
<dbReference type="InterPro" id="IPR004358">
    <property type="entry name" value="Sig_transdc_His_kin-like_C"/>
</dbReference>
<evidence type="ECO:0000256" key="10">
    <source>
        <dbReference type="ARBA" id="ARBA00023012"/>
    </source>
</evidence>
<comment type="caution">
    <text evidence="21">The sequence shown here is derived from an EMBL/GenBank/DDBJ whole genome shotgun (WGS) entry which is preliminary data.</text>
</comment>
<dbReference type="PANTHER" id="PTHR45339">
    <property type="entry name" value="HYBRID SIGNAL TRANSDUCTION HISTIDINE KINASE J"/>
    <property type="match status" value="1"/>
</dbReference>
<dbReference type="CDD" id="cd16922">
    <property type="entry name" value="HATPase_EvgS-ArcB-TorS-like"/>
    <property type="match status" value="1"/>
</dbReference>
<keyword evidence="10" id="KW-0902">Two-component regulatory system</keyword>
<accession>A0A091C601</accession>
<dbReference type="PRINTS" id="PR00344">
    <property type="entry name" value="BCTRLSENSOR"/>
</dbReference>
<sequence length="952" mass="103113">MAAPRRPRFGIRLQLLGLFGLLLLTGATVLALDEIERQHNQRALLELKDESLAGLRRIKAVSDAYGLDVVDTTFRVRNYLISWEEGAQVLANARLRIREHWNELEQLPLTAEQEALFAQVRHARVRADTAAETLAKILEQQDIVALGRFADTELYPAIDPVTTRMKLLGDLEMIEAEQKVRAQAERASRASLLRILASLVTLVVVAVVGQKLLRNIYKGVEGLTALTQQMRRHDYQGVPRFVPSGELGEVMDAFLGMRDDVRKFEAELNEQLARTEQVRAALQESEVFQRSLFAAARVAIISLDLEARFTTFNPYAERLTGYRAEEIIGQRSTNRLLLPEEVAKVAAQLSQALDRPVAADASLIPVLVEQGSPPLEWTFVRKDGSHVPVLLATSPMRDGSGKVVGYLAVATDLTLIKQLEQRLRASEARALEASEAKSSFVAAMSHEIRTPMIGVTGMLEVLSHSRLDEDQRRTIQVIQQSARSLLQIIGDILDFSKVEAGRLELTPTTVSLPRLLQSTVANFSGSASSKGLVLLCEVDDRIGPAHVADGLRLRQVLSNFLSNAIKFTEKGVVEAALEWQGREGGGDRVCFRVTDTGIGVTREQQARLFQAFAQAEGSTTRRFGGTGLGLVISRRLAELMGGEVAMESTPGAGTTLRLCLVLPRGEVENLEPEVAPDPSQGFLARPLPSVEQALAEDSLVLIVDDHPTNRLVVARQLALAGYASESAEDGRKGLEAWRTGRYALVLSDVHMPVMDGYEFARALREEEARDGKPHTPVVALTAAALKGEAERCLAAGMDAYLAKPVSIPELVATLQRWLPHTVPLLADMKAPLPLPQLHGEPLPVDPAVLGPLTGGDPAEAKAVLEDFLATTAEDLAGLVAARAAGDLAAAARQAHKIKGASRLVGALPLGDAAAAAEAAAKAGDWAAVLPCVADVETAVERLKRHVADKPAI</sequence>
<evidence type="ECO:0000256" key="2">
    <source>
        <dbReference type="ARBA" id="ARBA00004651"/>
    </source>
</evidence>
<keyword evidence="9 15" id="KW-1133">Transmembrane helix</keyword>
<dbReference type="SMART" id="SM00073">
    <property type="entry name" value="HPT"/>
    <property type="match status" value="1"/>
</dbReference>
<dbReference type="Pfam" id="PF13426">
    <property type="entry name" value="PAS_9"/>
    <property type="match status" value="1"/>
</dbReference>
<dbReference type="RefSeq" id="WP_052385584.1">
    <property type="nucleotide sequence ID" value="NZ_AVCH01000009.1"/>
</dbReference>
<evidence type="ECO:0000313" key="21">
    <source>
        <dbReference type="EMBL" id="KFN52070.1"/>
    </source>
</evidence>
<evidence type="ECO:0000313" key="22">
    <source>
        <dbReference type="Proteomes" id="UP000029392"/>
    </source>
</evidence>
<dbReference type="InterPro" id="IPR008207">
    <property type="entry name" value="Sig_transdc_His_kin_Hpt_dom"/>
</dbReference>
<evidence type="ECO:0000259" key="19">
    <source>
        <dbReference type="PROSITE" id="PS50113"/>
    </source>
</evidence>
<comment type="catalytic activity">
    <reaction evidence="1">
        <text>ATP + protein L-histidine = ADP + protein N-phospho-L-histidine.</text>
        <dbReference type="EC" id="2.7.13.3"/>
    </reaction>
</comment>
<dbReference type="SMART" id="SM00091">
    <property type="entry name" value="PAS"/>
    <property type="match status" value="1"/>
</dbReference>
<dbReference type="InterPro" id="IPR003594">
    <property type="entry name" value="HATPase_dom"/>
</dbReference>
<dbReference type="PROSITE" id="PS50110">
    <property type="entry name" value="RESPONSE_REGULATORY"/>
    <property type="match status" value="1"/>
</dbReference>
<dbReference type="Gene3D" id="3.40.50.2300">
    <property type="match status" value="1"/>
</dbReference>
<dbReference type="InterPro" id="IPR001789">
    <property type="entry name" value="Sig_transdc_resp-reg_receiver"/>
</dbReference>
<keyword evidence="4" id="KW-1003">Cell membrane</keyword>